<proteinExistence type="predicted"/>
<comment type="caution">
    <text evidence="2">The sequence shown here is derived from an EMBL/GenBank/DDBJ whole genome shotgun (WGS) entry which is preliminary data.</text>
</comment>
<feature type="transmembrane region" description="Helical" evidence="1">
    <location>
        <begin position="78"/>
        <end position="103"/>
    </location>
</feature>
<evidence type="ECO:0000313" key="2">
    <source>
        <dbReference type="EMBL" id="KAK7071149.1"/>
    </source>
</evidence>
<dbReference type="EMBL" id="JAXCGZ010015128">
    <property type="protein sequence ID" value="KAK7071149.1"/>
    <property type="molecule type" value="Genomic_DNA"/>
</dbReference>
<organism evidence="2 3">
    <name type="scientific">Halocaridina rubra</name>
    <name type="common">Hawaiian red shrimp</name>
    <dbReference type="NCBI Taxonomy" id="373956"/>
    <lineage>
        <taxon>Eukaryota</taxon>
        <taxon>Metazoa</taxon>
        <taxon>Ecdysozoa</taxon>
        <taxon>Arthropoda</taxon>
        <taxon>Crustacea</taxon>
        <taxon>Multicrustacea</taxon>
        <taxon>Malacostraca</taxon>
        <taxon>Eumalacostraca</taxon>
        <taxon>Eucarida</taxon>
        <taxon>Decapoda</taxon>
        <taxon>Pleocyemata</taxon>
        <taxon>Caridea</taxon>
        <taxon>Atyoidea</taxon>
        <taxon>Atyidae</taxon>
        <taxon>Halocaridina</taxon>
    </lineage>
</organism>
<evidence type="ECO:0008006" key="4">
    <source>
        <dbReference type="Google" id="ProtNLM"/>
    </source>
</evidence>
<keyword evidence="1" id="KW-0472">Membrane</keyword>
<keyword evidence="3" id="KW-1185">Reference proteome</keyword>
<dbReference type="AlphaFoldDB" id="A0AAN8X302"/>
<keyword evidence="1" id="KW-0812">Transmembrane</keyword>
<sequence>MDTDNRLRIASFTLKFALAVLVGFALVFYDRPEDVLFLKNVTIRHLLIGTAFLVLSTLVTLLIEVCCDTDGKKKKCRLFVMIMTLMLQAFKLVIIVLITITIFQNTGNQYHSWVTMQEHMADFYFWFSLFAMLISIADLGLLLSLSCRVGKEIRQRKYRELKEDINIELA</sequence>
<feature type="transmembrane region" description="Helical" evidence="1">
    <location>
        <begin position="41"/>
        <end position="66"/>
    </location>
</feature>
<evidence type="ECO:0000256" key="1">
    <source>
        <dbReference type="SAM" id="Phobius"/>
    </source>
</evidence>
<name>A0AAN8X302_HALRR</name>
<protein>
    <recommendedName>
        <fullName evidence="4">Transmembrane protein</fullName>
    </recommendedName>
</protein>
<feature type="transmembrane region" description="Helical" evidence="1">
    <location>
        <begin position="123"/>
        <end position="147"/>
    </location>
</feature>
<accession>A0AAN8X302</accession>
<reference evidence="2 3" key="1">
    <citation type="submission" date="2023-11" db="EMBL/GenBank/DDBJ databases">
        <title>Halocaridina rubra genome assembly.</title>
        <authorList>
            <person name="Smith C."/>
        </authorList>
    </citation>
    <scope>NUCLEOTIDE SEQUENCE [LARGE SCALE GENOMIC DNA]</scope>
    <source>
        <strain evidence="2">EP-1</strain>
        <tissue evidence="2">Whole</tissue>
    </source>
</reference>
<evidence type="ECO:0000313" key="3">
    <source>
        <dbReference type="Proteomes" id="UP001381693"/>
    </source>
</evidence>
<gene>
    <name evidence="2" type="ORF">SK128_009759</name>
</gene>
<feature type="transmembrane region" description="Helical" evidence="1">
    <location>
        <begin position="12"/>
        <end position="29"/>
    </location>
</feature>
<keyword evidence="1" id="KW-1133">Transmembrane helix</keyword>
<dbReference type="Proteomes" id="UP001381693">
    <property type="component" value="Unassembled WGS sequence"/>
</dbReference>